<dbReference type="PANTHER" id="PTHR24256">
    <property type="entry name" value="TRYPTASE-RELATED"/>
    <property type="match status" value="1"/>
</dbReference>
<keyword evidence="1" id="KW-1015">Disulfide bond</keyword>
<dbReference type="InterPro" id="IPR043504">
    <property type="entry name" value="Peptidase_S1_PA_chymotrypsin"/>
</dbReference>
<evidence type="ECO:0000256" key="4">
    <source>
        <dbReference type="SAM" id="SignalP"/>
    </source>
</evidence>
<feature type="compositionally biased region" description="Polar residues" evidence="3">
    <location>
        <begin position="684"/>
        <end position="702"/>
    </location>
</feature>
<evidence type="ECO:0000259" key="5">
    <source>
        <dbReference type="PROSITE" id="PS50240"/>
    </source>
</evidence>
<dbReference type="GO" id="GO:0004252">
    <property type="term" value="F:serine-type endopeptidase activity"/>
    <property type="evidence" value="ECO:0007669"/>
    <property type="project" value="InterPro"/>
</dbReference>
<dbReference type="InterPro" id="IPR001254">
    <property type="entry name" value="Trypsin_dom"/>
</dbReference>
<dbReference type="Proteomes" id="UP000492821">
    <property type="component" value="Unassembled WGS sequence"/>
</dbReference>
<dbReference type="Gene3D" id="2.40.10.10">
    <property type="entry name" value="Trypsin-like serine proteases"/>
    <property type="match status" value="2"/>
</dbReference>
<sequence>MMFQTALLMLFVGYGIAYPGYISQGDDLLITPDECEIVVGLIEGDRCFVEYSTIQPGNASDPSADLLITSHGCELVDGLKVDGRCWINPLTMNQNPDKCPHTYLKTASGCIGMYFNASCLPFQNGLKVDNLCVIIKKAPEVEAKPEPLVPQYIPENAVIIPNATYQKDSDNGFKPLTQSENYYVQSVCGQATAPRARIVNGKVATKGQFPWAIDLGGCSGMLISPRHVLTAAHCYIKGSPDHPCSSWSEKSVINKPVGYGGVCRSDIDNDCPNGTDIKMATINRVMYAHGTPPKCIEFNDIAIVQLNEDIEFNDYVKPICLSKLSHDNMLNVKTLGFGYTDKGKYSNVLHYMATNITRAEYQRELTTLSRTSSPCSGDSGGPTQASFNGSSRTYLAGIHSRSYCMVNKEATGTFVPGYVDWVCQQTGNASCLPFQNGLKVDNLCVIIKKAPEVEMKPEPKVPQYSFDDAVIIPNATYQKDSDNGFKPLTKSENYYVQSVCGQATAPRARIFNGKIAINGQFPWIVNLDYCTGILISPRHVLTAAHCFYSGENAEDFGNCKPVGEDIIVNFTSVWYGGVCKWDDEGDCPNDMKLARIKRVMYGHDNPSVCVVHNDIAIVLLDEDIEFNDFVKPICLGSIAHDKFVNVKTAGFGLMDEYGHQTNVLRYINTNIVKQKKREMDSKATDGSTCQGDSGGPTQASFNGSSRTYLAGITSRGICSSDGDTTSTFVPTYVDWVCSQTGVCDLS</sequence>
<organism evidence="6 7">
    <name type="scientific">Panagrellus redivivus</name>
    <name type="common">Microworm</name>
    <dbReference type="NCBI Taxonomy" id="6233"/>
    <lineage>
        <taxon>Eukaryota</taxon>
        <taxon>Metazoa</taxon>
        <taxon>Ecdysozoa</taxon>
        <taxon>Nematoda</taxon>
        <taxon>Chromadorea</taxon>
        <taxon>Rhabditida</taxon>
        <taxon>Tylenchina</taxon>
        <taxon>Panagrolaimomorpha</taxon>
        <taxon>Panagrolaimoidea</taxon>
        <taxon>Panagrolaimidae</taxon>
        <taxon>Panagrellus</taxon>
    </lineage>
</organism>
<name>A0A7E4UZK6_PANRE</name>
<dbReference type="PROSITE" id="PS00134">
    <property type="entry name" value="TRYPSIN_HIS"/>
    <property type="match status" value="2"/>
</dbReference>
<feature type="signal peptide" evidence="4">
    <location>
        <begin position="1"/>
        <end position="17"/>
    </location>
</feature>
<evidence type="ECO:0000313" key="7">
    <source>
        <dbReference type="WBParaSite" id="Pan_g14779.t1"/>
    </source>
</evidence>
<keyword evidence="4" id="KW-0732">Signal</keyword>
<dbReference type="WBParaSite" id="Pan_g14779.t1">
    <property type="protein sequence ID" value="Pan_g14779.t1"/>
    <property type="gene ID" value="Pan_g14779"/>
</dbReference>
<dbReference type="PRINTS" id="PR00722">
    <property type="entry name" value="CHYMOTRYPSIN"/>
</dbReference>
<proteinExistence type="inferred from homology"/>
<reference evidence="6" key="1">
    <citation type="journal article" date="2013" name="Genetics">
        <title>The draft genome and transcriptome of Panagrellus redivivus are shaped by the harsh demands of a free-living lifestyle.</title>
        <authorList>
            <person name="Srinivasan J."/>
            <person name="Dillman A.R."/>
            <person name="Macchietto M.G."/>
            <person name="Heikkinen L."/>
            <person name="Lakso M."/>
            <person name="Fracchia K.M."/>
            <person name="Antoshechkin I."/>
            <person name="Mortazavi A."/>
            <person name="Wong G."/>
            <person name="Sternberg P.W."/>
        </authorList>
    </citation>
    <scope>NUCLEOTIDE SEQUENCE [LARGE SCALE GENOMIC DNA]</scope>
    <source>
        <strain evidence="6">MT8872</strain>
    </source>
</reference>
<feature type="domain" description="Peptidase S1" evidence="5">
    <location>
        <begin position="198"/>
        <end position="427"/>
    </location>
</feature>
<dbReference type="PROSITE" id="PS50240">
    <property type="entry name" value="TRYPSIN_DOM"/>
    <property type="match status" value="2"/>
</dbReference>
<evidence type="ECO:0000256" key="3">
    <source>
        <dbReference type="SAM" id="MobiDB-lite"/>
    </source>
</evidence>
<dbReference type="AlphaFoldDB" id="A0A7E4UZK6"/>
<evidence type="ECO:0000256" key="1">
    <source>
        <dbReference type="ARBA" id="ARBA00023157"/>
    </source>
</evidence>
<feature type="region of interest" description="Disordered" evidence="3">
    <location>
        <begin position="682"/>
        <end position="702"/>
    </location>
</feature>
<feature type="chain" id="PRO_5028930135" evidence="4">
    <location>
        <begin position="18"/>
        <end position="746"/>
    </location>
</feature>
<evidence type="ECO:0000256" key="2">
    <source>
        <dbReference type="ARBA" id="ARBA00024195"/>
    </source>
</evidence>
<dbReference type="GO" id="GO:0006508">
    <property type="term" value="P:proteolysis"/>
    <property type="evidence" value="ECO:0007669"/>
    <property type="project" value="InterPro"/>
</dbReference>
<accession>A0A7E4UZK6</accession>
<evidence type="ECO:0000313" key="6">
    <source>
        <dbReference type="Proteomes" id="UP000492821"/>
    </source>
</evidence>
<dbReference type="Pfam" id="PF00089">
    <property type="entry name" value="Trypsin"/>
    <property type="match status" value="2"/>
</dbReference>
<dbReference type="InterPro" id="IPR018114">
    <property type="entry name" value="TRYPSIN_HIS"/>
</dbReference>
<dbReference type="InterPro" id="IPR051487">
    <property type="entry name" value="Ser/Thr_Proteases_Immune/Dev"/>
</dbReference>
<dbReference type="SMART" id="SM00020">
    <property type="entry name" value="Tryp_SPc"/>
    <property type="match status" value="2"/>
</dbReference>
<protein>
    <submittedName>
        <fullName evidence="7">Peptidase S1 domain-containing protein</fullName>
    </submittedName>
</protein>
<reference evidence="7" key="2">
    <citation type="submission" date="2020-10" db="UniProtKB">
        <authorList>
            <consortium name="WormBaseParasite"/>
        </authorList>
    </citation>
    <scope>IDENTIFICATION</scope>
</reference>
<dbReference type="InterPro" id="IPR009003">
    <property type="entry name" value="Peptidase_S1_PA"/>
</dbReference>
<feature type="domain" description="Peptidase S1" evidence="5">
    <location>
        <begin position="510"/>
        <end position="741"/>
    </location>
</feature>
<dbReference type="InterPro" id="IPR001314">
    <property type="entry name" value="Peptidase_S1A"/>
</dbReference>
<comment type="similarity">
    <text evidence="2">Belongs to the peptidase S1 family. CLIP subfamily.</text>
</comment>
<keyword evidence="6" id="KW-1185">Reference proteome</keyword>
<dbReference type="SUPFAM" id="SSF50494">
    <property type="entry name" value="Trypsin-like serine proteases"/>
    <property type="match status" value="2"/>
</dbReference>